<dbReference type="Proteomes" id="UP001233172">
    <property type="component" value="Unassembled WGS sequence"/>
</dbReference>
<keyword evidence="2" id="KW-1185">Reference proteome</keyword>
<organism evidence="1 2">
    <name type="scientific">Biomphalaria pfeifferi</name>
    <name type="common">Bloodfluke planorb</name>
    <name type="synonym">Freshwater snail</name>
    <dbReference type="NCBI Taxonomy" id="112525"/>
    <lineage>
        <taxon>Eukaryota</taxon>
        <taxon>Metazoa</taxon>
        <taxon>Spiralia</taxon>
        <taxon>Lophotrochozoa</taxon>
        <taxon>Mollusca</taxon>
        <taxon>Gastropoda</taxon>
        <taxon>Heterobranchia</taxon>
        <taxon>Euthyneura</taxon>
        <taxon>Panpulmonata</taxon>
        <taxon>Hygrophila</taxon>
        <taxon>Lymnaeoidea</taxon>
        <taxon>Planorbidae</taxon>
        <taxon>Biomphalaria</taxon>
    </lineage>
</organism>
<sequence length="63" mass="7144">MSLLRGFVSLQVEPLVDSTVQFNTSVVLNVWKRKQLLTGRLDQDQANGILSEFLFVLLTHART</sequence>
<dbReference type="AlphaFoldDB" id="A0AAD8BHH3"/>
<evidence type="ECO:0000313" key="2">
    <source>
        <dbReference type="Proteomes" id="UP001233172"/>
    </source>
</evidence>
<comment type="caution">
    <text evidence="1">The sequence shown here is derived from an EMBL/GenBank/DDBJ whole genome shotgun (WGS) entry which is preliminary data.</text>
</comment>
<dbReference type="EMBL" id="JASAOG010000075">
    <property type="protein sequence ID" value="KAK0054717.1"/>
    <property type="molecule type" value="Genomic_DNA"/>
</dbReference>
<accession>A0AAD8BHH3</accession>
<proteinExistence type="predicted"/>
<evidence type="ECO:0000313" key="1">
    <source>
        <dbReference type="EMBL" id="KAK0054717.1"/>
    </source>
</evidence>
<gene>
    <name evidence="1" type="ORF">Bpfe_015814</name>
</gene>
<reference evidence="1" key="2">
    <citation type="submission" date="2023-04" db="EMBL/GenBank/DDBJ databases">
        <authorList>
            <person name="Bu L."/>
            <person name="Lu L."/>
            <person name="Laidemitt M.R."/>
            <person name="Zhang S.M."/>
            <person name="Mutuku M."/>
            <person name="Mkoji G."/>
            <person name="Steinauer M."/>
            <person name="Loker E.S."/>
        </authorList>
    </citation>
    <scope>NUCLEOTIDE SEQUENCE</scope>
    <source>
        <strain evidence="1">KasaAsao</strain>
        <tissue evidence="1">Whole Snail</tissue>
    </source>
</reference>
<name>A0AAD8BHH3_BIOPF</name>
<protein>
    <submittedName>
        <fullName evidence="1">Uncharacterized protein</fullName>
    </submittedName>
</protein>
<reference evidence="1" key="1">
    <citation type="journal article" date="2023" name="PLoS Negl. Trop. Dis.">
        <title>A genome sequence for Biomphalaria pfeifferi, the major vector snail for the human-infecting parasite Schistosoma mansoni.</title>
        <authorList>
            <person name="Bu L."/>
            <person name="Lu L."/>
            <person name="Laidemitt M.R."/>
            <person name="Zhang S.M."/>
            <person name="Mutuku M."/>
            <person name="Mkoji G."/>
            <person name="Steinauer M."/>
            <person name="Loker E.S."/>
        </authorList>
    </citation>
    <scope>NUCLEOTIDE SEQUENCE</scope>
    <source>
        <strain evidence="1">KasaAsao</strain>
    </source>
</reference>